<dbReference type="PROSITE" id="PS50297">
    <property type="entry name" value="ANK_REP_REGION"/>
    <property type="match status" value="2"/>
</dbReference>
<dbReference type="OrthoDB" id="10057496at2759"/>
<keyword evidence="2 3" id="KW-0040">ANK repeat</keyword>
<sequence>MGKLTTLTQDEMDNVIFDARFGDLDSLRTVFTDEVEPSILPKIQDGVSMATPFHMAAANGHSEVLKYLFSLLNEKEINSIINKQNDSGNTALHWAAYNGSVESMRILCDHGADPFIKNTFKHDSFYEAQNNKHDDAEKYLLETFEDALQAAEGDAKSGDENENFDESTVSYTEGTEIQKIPEGGNYEEKVDEDVEFLKRETENLKV</sequence>
<organism evidence="5 6">
    <name type="scientific">Eeniella nana</name>
    <name type="common">Yeast</name>
    <name type="synonym">Brettanomyces nanus</name>
    <dbReference type="NCBI Taxonomy" id="13502"/>
    <lineage>
        <taxon>Eukaryota</taxon>
        <taxon>Fungi</taxon>
        <taxon>Dikarya</taxon>
        <taxon>Ascomycota</taxon>
        <taxon>Saccharomycotina</taxon>
        <taxon>Pichiomycetes</taxon>
        <taxon>Pichiales</taxon>
        <taxon>Pichiaceae</taxon>
        <taxon>Brettanomyces</taxon>
    </lineage>
</organism>
<dbReference type="SUPFAM" id="SSF48403">
    <property type="entry name" value="Ankyrin repeat"/>
    <property type="match status" value="1"/>
</dbReference>
<dbReference type="InterPro" id="IPR036770">
    <property type="entry name" value="Ankyrin_rpt-contain_sf"/>
</dbReference>
<name>A0A875RQA1_EENNA</name>
<evidence type="ECO:0000256" key="3">
    <source>
        <dbReference type="PROSITE-ProRule" id="PRU00023"/>
    </source>
</evidence>
<evidence type="ECO:0000256" key="1">
    <source>
        <dbReference type="ARBA" id="ARBA00022737"/>
    </source>
</evidence>
<dbReference type="RefSeq" id="XP_038779875.1">
    <property type="nucleotide sequence ID" value="XM_038923947.1"/>
</dbReference>
<dbReference type="GeneID" id="62197096"/>
<keyword evidence="1" id="KW-0677">Repeat</keyword>
<protein>
    <recommendedName>
        <fullName evidence="7">Ankyrin repeat-containing protein YAR1</fullName>
    </recommendedName>
</protein>
<feature type="repeat" description="ANK" evidence="3">
    <location>
        <begin position="87"/>
        <end position="119"/>
    </location>
</feature>
<evidence type="ECO:0000313" key="5">
    <source>
        <dbReference type="EMBL" id="QPG76310.1"/>
    </source>
</evidence>
<dbReference type="KEGG" id="bnn:FOA43_003696"/>
<dbReference type="AlphaFoldDB" id="A0A875RQA1"/>
<dbReference type="PROSITE" id="PS50088">
    <property type="entry name" value="ANK_REPEAT"/>
    <property type="match status" value="2"/>
</dbReference>
<dbReference type="SMART" id="SM00248">
    <property type="entry name" value="ANK"/>
    <property type="match status" value="2"/>
</dbReference>
<dbReference type="EMBL" id="CP064815">
    <property type="protein sequence ID" value="QPG76310.1"/>
    <property type="molecule type" value="Genomic_DNA"/>
</dbReference>
<evidence type="ECO:0000313" key="6">
    <source>
        <dbReference type="Proteomes" id="UP000662931"/>
    </source>
</evidence>
<feature type="region of interest" description="Disordered" evidence="4">
    <location>
        <begin position="152"/>
        <end position="174"/>
    </location>
</feature>
<evidence type="ECO:0000256" key="4">
    <source>
        <dbReference type="SAM" id="MobiDB-lite"/>
    </source>
</evidence>
<feature type="repeat" description="ANK" evidence="3">
    <location>
        <begin position="48"/>
        <end position="70"/>
    </location>
</feature>
<keyword evidence="6" id="KW-1185">Reference proteome</keyword>
<dbReference type="Pfam" id="PF12796">
    <property type="entry name" value="Ank_2"/>
    <property type="match status" value="1"/>
</dbReference>
<dbReference type="Proteomes" id="UP000662931">
    <property type="component" value="Chromosome 4"/>
</dbReference>
<evidence type="ECO:0008006" key="7">
    <source>
        <dbReference type="Google" id="ProtNLM"/>
    </source>
</evidence>
<dbReference type="PANTHER" id="PTHR24188">
    <property type="entry name" value="ANKYRIN REPEAT PROTEIN"/>
    <property type="match status" value="1"/>
</dbReference>
<reference evidence="5" key="1">
    <citation type="submission" date="2020-10" db="EMBL/GenBank/DDBJ databases">
        <authorList>
            <person name="Roach M.J.R."/>
        </authorList>
    </citation>
    <scope>NUCLEOTIDE SEQUENCE</scope>
    <source>
        <strain evidence="5">CBS 1945</strain>
    </source>
</reference>
<dbReference type="PANTHER" id="PTHR24188:SF29">
    <property type="entry name" value="GH09064P"/>
    <property type="match status" value="1"/>
</dbReference>
<proteinExistence type="predicted"/>
<gene>
    <name evidence="5" type="ORF">FOA43_003696</name>
</gene>
<dbReference type="InterPro" id="IPR002110">
    <property type="entry name" value="Ankyrin_rpt"/>
</dbReference>
<accession>A0A875RQA1</accession>
<dbReference type="Gene3D" id="1.25.40.20">
    <property type="entry name" value="Ankyrin repeat-containing domain"/>
    <property type="match status" value="1"/>
</dbReference>
<evidence type="ECO:0000256" key="2">
    <source>
        <dbReference type="ARBA" id="ARBA00023043"/>
    </source>
</evidence>